<gene>
    <name evidence="2" type="ORF">HT99x_00264</name>
</gene>
<keyword evidence="1" id="KW-0812">Transmembrane</keyword>
<evidence type="ECO:0000256" key="1">
    <source>
        <dbReference type="SAM" id="Phobius"/>
    </source>
</evidence>
<keyword evidence="1" id="KW-0472">Membrane</keyword>
<evidence type="ECO:0000313" key="2">
    <source>
        <dbReference type="EMBL" id="KRG22724.1"/>
    </source>
</evidence>
<accession>A0A0Q9Z0C2</accession>
<feature type="transmembrane region" description="Helical" evidence="1">
    <location>
        <begin position="45"/>
        <end position="63"/>
    </location>
</feature>
<dbReference type="EMBL" id="LKAJ01000001">
    <property type="protein sequence ID" value="KRG22724.1"/>
    <property type="molecule type" value="Genomic_DNA"/>
</dbReference>
<organism evidence="2">
    <name type="scientific">Candidatus Berkiella aquae</name>
    <dbReference type="NCBI Taxonomy" id="295108"/>
    <lineage>
        <taxon>Bacteria</taxon>
        <taxon>Pseudomonadati</taxon>
        <taxon>Pseudomonadota</taxon>
        <taxon>Gammaproteobacteria</taxon>
        <taxon>Candidatus Berkiellales</taxon>
        <taxon>Candidatus Berkiellaceae</taxon>
        <taxon>Candidatus Berkiella</taxon>
    </lineage>
</organism>
<dbReference type="AlphaFoldDB" id="A0A0Q9Z0C2"/>
<name>A0A0Q9Z0C2_9GAMM</name>
<feature type="transmembrane region" description="Helical" evidence="1">
    <location>
        <begin position="12"/>
        <end position="39"/>
    </location>
</feature>
<keyword evidence="1" id="KW-1133">Transmembrane helix</keyword>
<sequence>MFIRFRSLHVNFTTVMSIFCVLLGVLFAFLAAGGIVVAVTFFSKIFIILSLISFVLGGVLFFLRKSVKVK</sequence>
<proteinExistence type="predicted"/>
<protein>
    <submittedName>
        <fullName evidence="2">Uncharacterized protein</fullName>
    </submittedName>
</protein>
<reference evidence="2" key="1">
    <citation type="submission" date="2015-09" db="EMBL/GenBank/DDBJ databases">
        <title>Draft Genome Sequences of Two Novel Amoeba-resistant Intranuclear Bacteria, Candidatus Berkiella cookevillensis and Candidatus Berkiella aquae.</title>
        <authorList>
            <person name="Mehari Y.T."/>
            <person name="Arivett B.A."/>
            <person name="Farone A.L."/>
            <person name="Gunderson J.H."/>
            <person name="Farone M.B."/>
        </authorList>
    </citation>
    <scope>NUCLEOTIDE SEQUENCE [LARGE SCALE GENOMIC DNA]</scope>
    <source>
        <strain evidence="2">HT99</strain>
    </source>
</reference>
<comment type="caution">
    <text evidence="2">The sequence shown here is derived from an EMBL/GenBank/DDBJ whole genome shotgun (WGS) entry which is preliminary data.</text>
</comment>
<dbReference type="STRING" id="295108.HT99x_00264"/>